<dbReference type="Proteomes" id="UP000034508">
    <property type="component" value="Unassembled WGS sequence"/>
</dbReference>
<dbReference type="PANTHER" id="PTHR30093">
    <property type="entry name" value="GENERAL SECRETION PATHWAY PROTEIN G"/>
    <property type="match status" value="1"/>
</dbReference>
<evidence type="ECO:0000313" key="4">
    <source>
        <dbReference type="Proteomes" id="UP000034508"/>
    </source>
</evidence>
<dbReference type="GO" id="GO:0015628">
    <property type="term" value="P:protein secretion by the type II secretion system"/>
    <property type="evidence" value="ECO:0007669"/>
    <property type="project" value="InterPro"/>
</dbReference>
<gene>
    <name evidence="3" type="ORF">US31_C0009G0022</name>
</gene>
<keyword evidence="2" id="KW-0812">Transmembrane</keyword>
<dbReference type="SUPFAM" id="SSF54523">
    <property type="entry name" value="Pili subunits"/>
    <property type="match status" value="1"/>
</dbReference>
<evidence type="ECO:0000256" key="2">
    <source>
        <dbReference type="SAM" id="Phobius"/>
    </source>
</evidence>
<organism evidence="3 4">
    <name type="scientific">Berkelbacteria bacterium GW2011_GWA1_36_9</name>
    <dbReference type="NCBI Taxonomy" id="1618331"/>
    <lineage>
        <taxon>Bacteria</taxon>
        <taxon>Candidatus Berkelbacteria</taxon>
    </lineage>
</organism>
<keyword evidence="2" id="KW-1133">Transmembrane helix</keyword>
<dbReference type="InterPro" id="IPR012902">
    <property type="entry name" value="N_methyl_site"/>
</dbReference>
<dbReference type="PROSITE" id="PS00409">
    <property type="entry name" value="PROKAR_NTER_METHYL"/>
    <property type="match status" value="1"/>
</dbReference>
<dbReference type="EMBL" id="LBSM01000009">
    <property type="protein sequence ID" value="KKQ18123.1"/>
    <property type="molecule type" value="Genomic_DNA"/>
</dbReference>
<reference evidence="3 4" key="1">
    <citation type="journal article" date="2015" name="Nature">
        <title>rRNA introns, odd ribosomes, and small enigmatic genomes across a large radiation of phyla.</title>
        <authorList>
            <person name="Brown C.T."/>
            <person name="Hug L.A."/>
            <person name="Thomas B.C."/>
            <person name="Sharon I."/>
            <person name="Castelle C.J."/>
            <person name="Singh A."/>
            <person name="Wilkins M.J."/>
            <person name="Williams K.H."/>
            <person name="Banfield J.F."/>
        </authorList>
    </citation>
    <scope>NUCLEOTIDE SEQUENCE [LARGE SCALE GENOMIC DNA]</scope>
</reference>
<dbReference type="PRINTS" id="PR00813">
    <property type="entry name" value="BCTERIALGSPG"/>
</dbReference>
<sequence length="165" mass="17982">MKLFGKRGFTLIELLLVVAIIMVLASLVIVSVSKARTKSRDGKRVADLATIQLALEMYKDTYGNYGMALNSWFQTDNLIMPNFSSYLSPIPKDPINTGDYKYKAIGNNSGTPATGYWLGALFENKENIPDGFELGGAKSVAKCYQIWGGVATAGKSSTDAPPYCY</sequence>
<dbReference type="InterPro" id="IPR000983">
    <property type="entry name" value="Bac_GSPG_pilin"/>
</dbReference>
<comment type="caution">
    <text evidence="3">The sequence shown here is derived from an EMBL/GenBank/DDBJ whole genome shotgun (WGS) entry which is preliminary data.</text>
</comment>
<dbReference type="NCBIfam" id="TIGR02532">
    <property type="entry name" value="IV_pilin_GFxxxE"/>
    <property type="match status" value="1"/>
</dbReference>
<name>A0A0G0FGH2_9BACT</name>
<accession>A0A0G0FGH2</accession>
<dbReference type="Pfam" id="PF07963">
    <property type="entry name" value="N_methyl"/>
    <property type="match status" value="1"/>
</dbReference>
<protein>
    <submittedName>
        <fullName evidence="3">General secretion pathway protein G</fullName>
    </submittedName>
</protein>
<proteinExistence type="predicted"/>
<keyword evidence="1" id="KW-0488">Methylation</keyword>
<evidence type="ECO:0000256" key="1">
    <source>
        <dbReference type="ARBA" id="ARBA00022481"/>
    </source>
</evidence>
<dbReference type="GO" id="GO:0015627">
    <property type="term" value="C:type II protein secretion system complex"/>
    <property type="evidence" value="ECO:0007669"/>
    <property type="project" value="InterPro"/>
</dbReference>
<dbReference type="Gene3D" id="3.30.700.10">
    <property type="entry name" value="Glycoprotein, Type 4 Pilin"/>
    <property type="match status" value="1"/>
</dbReference>
<keyword evidence="2" id="KW-0472">Membrane</keyword>
<evidence type="ECO:0000313" key="3">
    <source>
        <dbReference type="EMBL" id="KKQ18123.1"/>
    </source>
</evidence>
<dbReference type="InterPro" id="IPR045584">
    <property type="entry name" value="Pilin-like"/>
</dbReference>
<dbReference type="AlphaFoldDB" id="A0A0G0FGH2"/>
<feature type="transmembrane region" description="Helical" evidence="2">
    <location>
        <begin position="12"/>
        <end position="33"/>
    </location>
</feature>